<organism evidence="1 2">
    <name type="scientific">Microbispora amethystogenes</name>
    <dbReference type="NCBI Taxonomy" id="1427754"/>
    <lineage>
        <taxon>Bacteria</taxon>
        <taxon>Bacillati</taxon>
        <taxon>Actinomycetota</taxon>
        <taxon>Actinomycetes</taxon>
        <taxon>Streptosporangiales</taxon>
        <taxon>Streptosporangiaceae</taxon>
        <taxon>Microbispora</taxon>
    </lineage>
</organism>
<reference evidence="1 2" key="1">
    <citation type="submission" date="2021-01" db="EMBL/GenBank/DDBJ databases">
        <title>Whole genome shotgun sequence of Microbispora amethystogenes NBRC 101907.</title>
        <authorList>
            <person name="Komaki H."/>
            <person name="Tamura T."/>
        </authorList>
    </citation>
    <scope>NUCLEOTIDE SEQUENCE [LARGE SCALE GENOMIC DNA]</scope>
    <source>
        <strain evidence="1 2">NBRC 101907</strain>
    </source>
</reference>
<name>A0ABQ4FGK2_9ACTN</name>
<evidence type="ECO:0000313" key="2">
    <source>
        <dbReference type="Proteomes" id="UP000651728"/>
    </source>
</evidence>
<dbReference type="RefSeq" id="WP_263641850.1">
    <property type="nucleotide sequence ID" value="NZ_BAABEJ010000015.1"/>
</dbReference>
<proteinExistence type="predicted"/>
<keyword evidence="2" id="KW-1185">Reference proteome</keyword>
<evidence type="ECO:0000313" key="1">
    <source>
        <dbReference type="EMBL" id="GIH33894.1"/>
    </source>
</evidence>
<accession>A0ABQ4FGK2</accession>
<protein>
    <submittedName>
        <fullName evidence="1">Uncharacterized protein</fullName>
    </submittedName>
</protein>
<comment type="caution">
    <text evidence="1">The sequence shown here is derived from an EMBL/GenBank/DDBJ whole genome shotgun (WGS) entry which is preliminary data.</text>
</comment>
<dbReference type="Proteomes" id="UP000651728">
    <property type="component" value="Unassembled WGS sequence"/>
</dbReference>
<sequence length="41" mass="4648">MYDMYPWNRAPLTRADEAEDEAAAALQIALDRRDNGGVPQR</sequence>
<gene>
    <name evidence="1" type="ORF">Mam01_40580</name>
</gene>
<dbReference type="EMBL" id="BOOB01000029">
    <property type="protein sequence ID" value="GIH33894.1"/>
    <property type="molecule type" value="Genomic_DNA"/>
</dbReference>